<dbReference type="Proteomes" id="UP000326582">
    <property type="component" value="Chromosome 5"/>
</dbReference>
<evidence type="ECO:0000313" key="2">
    <source>
        <dbReference type="Proteomes" id="UP000326582"/>
    </source>
</evidence>
<organism evidence="1 2">
    <name type="scientific">Clavispora lusitaniae</name>
    <name type="common">Candida lusitaniae</name>
    <dbReference type="NCBI Taxonomy" id="36911"/>
    <lineage>
        <taxon>Eukaryota</taxon>
        <taxon>Fungi</taxon>
        <taxon>Dikarya</taxon>
        <taxon>Ascomycota</taxon>
        <taxon>Saccharomycotina</taxon>
        <taxon>Pichiomycetes</taxon>
        <taxon>Metschnikowiaceae</taxon>
        <taxon>Clavispora</taxon>
    </lineage>
</organism>
<evidence type="ECO:0000313" key="1">
    <source>
        <dbReference type="EMBL" id="QFZ29168.1"/>
    </source>
</evidence>
<proteinExistence type="predicted"/>
<reference evidence="2" key="1">
    <citation type="journal article" date="2019" name="MBio">
        <title>Comparative genomics for the elucidation of multidrug resistance (MDR) in Candida lusitaniae.</title>
        <authorList>
            <person name="Kannan A."/>
            <person name="Asner S.A."/>
            <person name="Trachsel E."/>
            <person name="Kelly S."/>
            <person name="Parker J."/>
            <person name="Sanglard D."/>
        </authorList>
    </citation>
    <scope>NUCLEOTIDE SEQUENCE [LARGE SCALE GENOMIC DNA]</scope>
    <source>
        <strain evidence="2">P1</strain>
    </source>
</reference>
<gene>
    <name evidence="1" type="ORF">EJF14_50397</name>
</gene>
<keyword evidence="2" id="KW-1185">Reference proteome</keyword>
<name>A0ACD0WPV8_CLALS</name>
<protein>
    <submittedName>
        <fullName evidence="1">Uncharacterized membrane protein</fullName>
    </submittedName>
</protein>
<accession>A0ACD0WPV8</accession>
<dbReference type="EMBL" id="CP038488">
    <property type="protein sequence ID" value="QFZ29168.1"/>
    <property type="molecule type" value="Genomic_DNA"/>
</dbReference>
<sequence>MSIMRRRILNYLPTTYYTMNKRDKFYFAYFLLHIPITLLIDSCLVIPREYRLDIQNQLADFHISTNKDFLLADPPLWLQIFGVFELFFQLPFFAVGACGLWQQWRSIYVGLTVYGFNAFLTTLVCLVYIEAEGVSNGLSNNEVVSLSGMYTPYLLIPLVMMIDCGVRSMSYISEAQQAEEEELSEKKTI</sequence>